<evidence type="ECO:0000313" key="3">
    <source>
        <dbReference type="Proteomes" id="UP000670527"/>
    </source>
</evidence>
<keyword evidence="3" id="KW-1185">Reference proteome</keyword>
<accession>A0ABS3THF6</accession>
<sequence>METPLILFAPAASQAVTKIFLQVACIDKTALKQHSYHELPEQAQQYATRQQGACIGELVDLGTYAALTRLDSKRGMPVRTSYPTLVAAQDAAQRWAKSRFRPLALYLPILQVRPTDSPTRFEVVLVQRSIDQLVLQQRRNALCPPEQAKLEALRLEGMVIAEYTLYCGGVTEVTRYNACYCRTQSATYGAGPEAAWLATEEWARKRFSPAPTADQLTAQQWDAYEQQAANEEDYRLLHSLGGYGPATRQQQSRMQERHPLRRAYDNRYRPELEKKPRPKPPVRPAAPVVPARVEATLRLDFERDLNQAA</sequence>
<name>A0ABS3THF6_9BACT</name>
<reference evidence="2 3" key="1">
    <citation type="submission" date="2021-03" db="EMBL/GenBank/DDBJ databases">
        <authorList>
            <person name="Kim M.K."/>
        </authorList>
    </citation>
    <scope>NUCLEOTIDE SEQUENCE [LARGE SCALE GENOMIC DNA]</scope>
    <source>
        <strain evidence="2 3">BT507</strain>
    </source>
</reference>
<organism evidence="2 3">
    <name type="scientific">Hymenobacter defluvii</name>
    <dbReference type="NCBI Taxonomy" id="2054411"/>
    <lineage>
        <taxon>Bacteria</taxon>
        <taxon>Pseudomonadati</taxon>
        <taxon>Bacteroidota</taxon>
        <taxon>Cytophagia</taxon>
        <taxon>Cytophagales</taxon>
        <taxon>Hymenobacteraceae</taxon>
        <taxon>Hymenobacter</taxon>
    </lineage>
</organism>
<proteinExistence type="predicted"/>
<dbReference type="Proteomes" id="UP000670527">
    <property type="component" value="Unassembled WGS sequence"/>
</dbReference>
<comment type="caution">
    <text evidence="2">The sequence shown here is derived from an EMBL/GenBank/DDBJ whole genome shotgun (WGS) entry which is preliminary data.</text>
</comment>
<dbReference type="EMBL" id="JAGETX010000024">
    <property type="protein sequence ID" value="MBO3273085.1"/>
    <property type="molecule type" value="Genomic_DNA"/>
</dbReference>
<evidence type="ECO:0000313" key="2">
    <source>
        <dbReference type="EMBL" id="MBO3273085.1"/>
    </source>
</evidence>
<dbReference type="RefSeq" id="WP_208309232.1">
    <property type="nucleotide sequence ID" value="NZ_JAGETX010000024.1"/>
</dbReference>
<gene>
    <name evidence="2" type="ORF">J4D97_20715</name>
</gene>
<evidence type="ECO:0000256" key="1">
    <source>
        <dbReference type="SAM" id="MobiDB-lite"/>
    </source>
</evidence>
<protein>
    <submittedName>
        <fullName evidence="2">Uncharacterized protein</fullName>
    </submittedName>
</protein>
<feature type="compositionally biased region" description="Basic and acidic residues" evidence="1">
    <location>
        <begin position="254"/>
        <end position="275"/>
    </location>
</feature>
<feature type="region of interest" description="Disordered" evidence="1">
    <location>
        <begin position="241"/>
        <end position="289"/>
    </location>
</feature>